<reference evidence="1 2" key="1">
    <citation type="submission" date="2018-03" db="EMBL/GenBank/DDBJ databases">
        <title>Genomic Encyclopedia of Archaeal and Bacterial Type Strains, Phase II (KMG-II): from individual species to whole genera.</title>
        <authorList>
            <person name="Goeker M."/>
        </authorList>
    </citation>
    <scope>NUCLEOTIDE SEQUENCE [LARGE SCALE GENOMIC DNA]</scope>
    <source>
        <strain evidence="1 2">DSM 19711</strain>
    </source>
</reference>
<evidence type="ECO:0000313" key="2">
    <source>
        <dbReference type="Proteomes" id="UP000238083"/>
    </source>
</evidence>
<name>A0A2T0RAG0_9ACTN</name>
<keyword evidence="2" id="KW-1185">Reference proteome</keyword>
<organism evidence="1 2">
    <name type="scientific">Kineococcus rhizosphaerae</name>
    <dbReference type="NCBI Taxonomy" id="559628"/>
    <lineage>
        <taxon>Bacteria</taxon>
        <taxon>Bacillati</taxon>
        <taxon>Actinomycetota</taxon>
        <taxon>Actinomycetes</taxon>
        <taxon>Kineosporiales</taxon>
        <taxon>Kineosporiaceae</taxon>
        <taxon>Kineococcus</taxon>
    </lineage>
</organism>
<evidence type="ECO:0000313" key="1">
    <source>
        <dbReference type="EMBL" id="PRY18145.1"/>
    </source>
</evidence>
<sequence length="220" mass="24026">MNPPSTPPPPSGQASAAGPTAGTFDTCVVFVLGYPGMGKRTVGGHLAQQIDGVLVDNALIHRPVLELFRWDGVEPLPAAIWDYVVPIRDAVVRTIEDLAPATTSYVFTNVIEDGPTAAADYDVYRSLARRRGSLFLAVMLTCQIDEQVSRIDNPDRVALRKGADPEGYRRYTLTTDLYQPPPAEVVHVDTTRTAPADNARRILDELRRRGFTGGVPQDRS</sequence>
<protein>
    <submittedName>
        <fullName evidence="1">Shikimate kinase</fullName>
    </submittedName>
</protein>
<dbReference type="SUPFAM" id="SSF52540">
    <property type="entry name" value="P-loop containing nucleoside triphosphate hydrolases"/>
    <property type="match status" value="1"/>
</dbReference>
<dbReference type="AlphaFoldDB" id="A0A2T0RAG0"/>
<accession>A0A2T0RAG0</accession>
<keyword evidence="1" id="KW-0808">Transferase</keyword>
<dbReference type="Gene3D" id="3.40.50.300">
    <property type="entry name" value="P-loop containing nucleotide triphosphate hydrolases"/>
    <property type="match status" value="1"/>
</dbReference>
<dbReference type="RefSeq" id="WP_106206402.1">
    <property type="nucleotide sequence ID" value="NZ_PVZF01000001.1"/>
</dbReference>
<dbReference type="OrthoDB" id="5187352at2"/>
<dbReference type="Proteomes" id="UP000238083">
    <property type="component" value="Unassembled WGS sequence"/>
</dbReference>
<dbReference type="EMBL" id="PVZF01000001">
    <property type="protein sequence ID" value="PRY18145.1"/>
    <property type="molecule type" value="Genomic_DNA"/>
</dbReference>
<keyword evidence="1" id="KW-0418">Kinase</keyword>
<dbReference type="InterPro" id="IPR027417">
    <property type="entry name" value="P-loop_NTPase"/>
</dbReference>
<comment type="caution">
    <text evidence="1">The sequence shown here is derived from an EMBL/GenBank/DDBJ whole genome shotgun (WGS) entry which is preliminary data.</text>
</comment>
<dbReference type="GO" id="GO:0016301">
    <property type="term" value="F:kinase activity"/>
    <property type="evidence" value="ECO:0007669"/>
    <property type="project" value="UniProtKB-KW"/>
</dbReference>
<gene>
    <name evidence="1" type="ORF">CLV37_101389</name>
</gene>
<proteinExistence type="predicted"/>